<dbReference type="EMBL" id="KB739461">
    <property type="protein sequence ID" value="ENN82258.1"/>
    <property type="molecule type" value="Genomic_DNA"/>
</dbReference>
<gene>
    <name evidence="2" type="ORF">YQE_01366</name>
</gene>
<accession>N6TW06</accession>
<organism evidence="2">
    <name type="scientific">Dendroctonus ponderosae</name>
    <name type="common">Mountain pine beetle</name>
    <dbReference type="NCBI Taxonomy" id="77166"/>
    <lineage>
        <taxon>Eukaryota</taxon>
        <taxon>Metazoa</taxon>
        <taxon>Ecdysozoa</taxon>
        <taxon>Arthropoda</taxon>
        <taxon>Hexapoda</taxon>
        <taxon>Insecta</taxon>
        <taxon>Pterygota</taxon>
        <taxon>Neoptera</taxon>
        <taxon>Endopterygota</taxon>
        <taxon>Coleoptera</taxon>
        <taxon>Polyphaga</taxon>
        <taxon>Cucujiformia</taxon>
        <taxon>Curculionidae</taxon>
        <taxon>Scolytinae</taxon>
        <taxon>Dendroctonus</taxon>
    </lineage>
</organism>
<dbReference type="HOGENOM" id="CLU_1898365_0_0_1"/>
<evidence type="ECO:0000313" key="2">
    <source>
        <dbReference type="EMBL" id="ENN82258.1"/>
    </source>
</evidence>
<reference evidence="2" key="1">
    <citation type="journal article" date="2013" name="Genome Biol.">
        <title>Draft genome of the mountain pine beetle, Dendroctonus ponderosae Hopkins, a major forest pest.</title>
        <authorList>
            <person name="Keeling C.I."/>
            <person name="Yuen M.M."/>
            <person name="Liao N.Y."/>
            <person name="Docking T.R."/>
            <person name="Chan S.K."/>
            <person name="Taylor G.A."/>
            <person name="Palmquist D.L."/>
            <person name="Jackman S.D."/>
            <person name="Nguyen A."/>
            <person name="Li M."/>
            <person name="Henderson H."/>
            <person name="Janes J.K."/>
            <person name="Zhao Y."/>
            <person name="Pandoh P."/>
            <person name="Moore R."/>
            <person name="Sperling F.A."/>
            <person name="Huber D.P."/>
            <person name="Birol I."/>
            <person name="Jones S.J."/>
            <person name="Bohlmann J."/>
        </authorList>
    </citation>
    <scope>NUCLEOTIDE SEQUENCE</scope>
</reference>
<name>N6TW06_DENPD</name>
<feature type="non-terminal residue" evidence="2">
    <location>
        <position position="1"/>
    </location>
</feature>
<evidence type="ECO:0000256" key="1">
    <source>
        <dbReference type="SAM" id="MobiDB-lite"/>
    </source>
</evidence>
<feature type="region of interest" description="Disordered" evidence="1">
    <location>
        <begin position="1"/>
        <end position="25"/>
    </location>
</feature>
<protein>
    <submittedName>
        <fullName evidence="2">Uncharacterized protein</fullName>
    </submittedName>
</protein>
<sequence>MDTLLTPPQQQTNRPNVEKPKKIQAPPPIIVDNIINFNEFHAILTQLPGAQIKGSELKSLSKSRLVPQCKKCQAYGHTQKYCAMEPRCVRCTGKHLTMECKKPKNEKPKCVHCGKGHPANYRECMVPKEMQKLK</sequence>
<dbReference type="AlphaFoldDB" id="N6TW06"/>
<proteinExistence type="predicted"/>
<feature type="compositionally biased region" description="Polar residues" evidence="1">
    <location>
        <begin position="1"/>
        <end position="15"/>
    </location>
</feature>